<keyword evidence="6" id="KW-1185">Reference proteome</keyword>
<proteinExistence type="predicted"/>
<dbReference type="SUPFAM" id="SSF47413">
    <property type="entry name" value="lambda repressor-like DNA-binding domains"/>
    <property type="match status" value="1"/>
</dbReference>
<dbReference type="GO" id="GO:0000976">
    <property type="term" value="F:transcription cis-regulatory region binding"/>
    <property type="evidence" value="ECO:0007669"/>
    <property type="project" value="TreeGrafter"/>
</dbReference>
<evidence type="ECO:0000256" key="2">
    <source>
        <dbReference type="ARBA" id="ARBA00023125"/>
    </source>
</evidence>
<dbReference type="CDD" id="cd06267">
    <property type="entry name" value="PBP1_LacI_sugar_binding-like"/>
    <property type="match status" value="1"/>
</dbReference>
<dbReference type="InterPro" id="IPR028082">
    <property type="entry name" value="Peripla_BP_I"/>
</dbReference>
<dbReference type="Pfam" id="PF13377">
    <property type="entry name" value="Peripla_BP_3"/>
    <property type="match status" value="1"/>
</dbReference>
<dbReference type="EMBL" id="QUNO01000003">
    <property type="protein sequence ID" value="REH51779.1"/>
    <property type="molecule type" value="Genomic_DNA"/>
</dbReference>
<gene>
    <name evidence="5" type="ORF">BCF44_103228</name>
</gene>
<keyword evidence="3" id="KW-0804">Transcription</keyword>
<dbReference type="Gene3D" id="3.40.50.2300">
    <property type="match status" value="2"/>
</dbReference>
<dbReference type="PROSITE" id="PS50932">
    <property type="entry name" value="HTH_LACI_2"/>
    <property type="match status" value="1"/>
</dbReference>
<dbReference type="InterPro" id="IPR046335">
    <property type="entry name" value="LacI/GalR-like_sensor"/>
</dbReference>
<dbReference type="InterPro" id="IPR000843">
    <property type="entry name" value="HTH_LacI"/>
</dbReference>
<name>A0A3E0HZ98_9PSEU</name>
<evidence type="ECO:0000256" key="3">
    <source>
        <dbReference type="ARBA" id="ARBA00023163"/>
    </source>
</evidence>
<dbReference type="GO" id="GO:0003700">
    <property type="term" value="F:DNA-binding transcription factor activity"/>
    <property type="evidence" value="ECO:0007669"/>
    <property type="project" value="TreeGrafter"/>
</dbReference>
<sequence>MNTPGRRGRATIEDVARLAGVSRQTVSRAVNDMAEITPSTKQRVLEAVRTLGYRPSRFARGLVKQDTTTIGLIISDLVNPFFPEVCAGVLAAAEHRGWHVVVCDTQYSLERELTALEVLSHQADAIVGYLGNTDDELERHAGGVPLVLLERPSTSPRLGSVRIDIEGGVLAGMRHLVSSGHNRIGMLDGAPYPSQSGRRQHYLSVSQELGLAVDEGWIFDCDQSVAGGAAAMEALLGAHPDLTAVFAFNDLIAVGAVQAARGLGREVPSDCAVIGFDGLQLGELVDPPLTTLHIDKRRIGELAVEQVGLILAEQTSAATHWPVVRPKLVIRRSA</sequence>
<dbReference type="SMART" id="SM00354">
    <property type="entry name" value="HTH_LACI"/>
    <property type="match status" value="1"/>
</dbReference>
<evidence type="ECO:0000313" key="5">
    <source>
        <dbReference type="EMBL" id="REH51779.1"/>
    </source>
</evidence>
<evidence type="ECO:0000313" key="6">
    <source>
        <dbReference type="Proteomes" id="UP000256269"/>
    </source>
</evidence>
<dbReference type="SUPFAM" id="SSF53822">
    <property type="entry name" value="Periplasmic binding protein-like I"/>
    <property type="match status" value="1"/>
</dbReference>
<dbReference type="Gene3D" id="1.10.260.40">
    <property type="entry name" value="lambda repressor-like DNA-binding domains"/>
    <property type="match status" value="1"/>
</dbReference>
<feature type="domain" description="HTH lacI-type" evidence="4">
    <location>
        <begin position="10"/>
        <end position="64"/>
    </location>
</feature>
<organism evidence="5 6">
    <name type="scientific">Kutzneria buriramensis</name>
    <dbReference type="NCBI Taxonomy" id="1045776"/>
    <lineage>
        <taxon>Bacteria</taxon>
        <taxon>Bacillati</taxon>
        <taxon>Actinomycetota</taxon>
        <taxon>Actinomycetes</taxon>
        <taxon>Pseudonocardiales</taxon>
        <taxon>Pseudonocardiaceae</taxon>
        <taxon>Kutzneria</taxon>
    </lineage>
</organism>
<dbReference type="RefSeq" id="WP_116173822.1">
    <property type="nucleotide sequence ID" value="NZ_CP144375.1"/>
</dbReference>
<protein>
    <submittedName>
        <fullName evidence="5">LacI family transcriptional regulator</fullName>
    </submittedName>
</protein>
<dbReference type="AlphaFoldDB" id="A0A3E0HZ98"/>
<dbReference type="PANTHER" id="PTHR30146:SF109">
    <property type="entry name" value="HTH-TYPE TRANSCRIPTIONAL REGULATOR GALS"/>
    <property type="match status" value="1"/>
</dbReference>
<accession>A0A3E0HZ98</accession>
<reference evidence="5 6" key="1">
    <citation type="submission" date="2018-08" db="EMBL/GenBank/DDBJ databases">
        <title>Genomic Encyclopedia of Archaeal and Bacterial Type Strains, Phase II (KMG-II): from individual species to whole genera.</title>
        <authorList>
            <person name="Goeker M."/>
        </authorList>
    </citation>
    <scope>NUCLEOTIDE SEQUENCE [LARGE SCALE GENOMIC DNA]</scope>
    <source>
        <strain evidence="5 6">DSM 45791</strain>
    </source>
</reference>
<comment type="caution">
    <text evidence="5">The sequence shown here is derived from an EMBL/GenBank/DDBJ whole genome shotgun (WGS) entry which is preliminary data.</text>
</comment>
<dbReference type="PRINTS" id="PR00036">
    <property type="entry name" value="HTHLACI"/>
</dbReference>
<dbReference type="OrthoDB" id="3258243at2"/>
<dbReference type="Proteomes" id="UP000256269">
    <property type="component" value="Unassembled WGS sequence"/>
</dbReference>
<dbReference type="InterPro" id="IPR010982">
    <property type="entry name" value="Lambda_DNA-bd_dom_sf"/>
</dbReference>
<keyword evidence="1" id="KW-0805">Transcription regulation</keyword>
<dbReference type="PROSITE" id="PS00356">
    <property type="entry name" value="HTH_LACI_1"/>
    <property type="match status" value="1"/>
</dbReference>
<dbReference type="Pfam" id="PF00356">
    <property type="entry name" value="LacI"/>
    <property type="match status" value="1"/>
</dbReference>
<dbReference type="CDD" id="cd01392">
    <property type="entry name" value="HTH_LacI"/>
    <property type="match status" value="1"/>
</dbReference>
<dbReference type="PANTHER" id="PTHR30146">
    <property type="entry name" value="LACI-RELATED TRANSCRIPTIONAL REPRESSOR"/>
    <property type="match status" value="1"/>
</dbReference>
<evidence type="ECO:0000259" key="4">
    <source>
        <dbReference type="PROSITE" id="PS50932"/>
    </source>
</evidence>
<evidence type="ECO:0000256" key="1">
    <source>
        <dbReference type="ARBA" id="ARBA00023015"/>
    </source>
</evidence>
<keyword evidence="2" id="KW-0238">DNA-binding</keyword>